<dbReference type="EMBL" id="CCBN010000014">
    <property type="protein sequence ID" value="CDO56307.1"/>
    <property type="molecule type" value="Genomic_DNA"/>
</dbReference>
<reference evidence="2" key="1">
    <citation type="submission" date="2014-03" db="EMBL/GenBank/DDBJ databases">
        <authorList>
            <person name="Casaregola S."/>
        </authorList>
    </citation>
    <scope>NUCLEOTIDE SEQUENCE [LARGE SCALE GENOMIC DNA]</scope>
    <source>
        <strain evidence="2">CLIB 918</strain>
    </source>
</reference>
<dbReference type="OrthoDB" id="276721at2759"/>
<name>A0A0J9XHC0_GEOCN</name>
<protein>
    <recommendedName>
        <fullName evidence="1">NAD-dependent epimerase/dehydratase domain-containing protein</fullName>
    </recommendedName>
</protein>
<feature type="domain" description="NAD-dependent epimerase/dehydratase" evidence="1">
    <location>
        <begin position="6"/>
        <end position="90"/>
    </location>
</feature>
<dbReference type="PANTHER" id="PTHR12126:SF16">
    <property type="entry name" value="MIOREX COMPLEX COMPONENT 2"/>
    <property type="match status" value="1"/>
</dbReference>
<evidence type="ECO:0000313" key="2">
    <source>
        <dbReference type="EMBL" id="CDO56307.1"/>
    </source>
</evidence>
<evidence type="ECO:0000313" key="3">
    <source>
        <dbReference type="Proteomes" id="UP000242525"/>
    </source>
</evidence>
<comment type="caution">
    <text evidence="2">The sequence shown here is derived from an EMBL/GenBank/DDBJ whole genome shotgun (WGS) entry which is preliminary data.</text>
</comment>
<dbReference type="GO" id="GO:0044877">
    <property type="term" value="F:protein-containing complex binding"/>
    <property type="evidence" value="ECO:0007669"/>
    <property type="project" value="TreeGrafter"/>
</dbReference>
<dbReference type="SUPFAM" id="SSF51735">
    <property type="entry name" value="NAD(P)-binding Rossmann-fold domains"/>
    <property type="match status" value="1"/>
</dbReference>
<gene>
    <name evidence="2" type="ORF">BN980_GECA14s02518g</name>
</gene>
<sequence>MSKKLVVLGGTGFLGRYICLAGLQQGFKVTSLSRSGRLTRNNIPVDAVSKLSQIQWREFDIFDRTSENRAKLAELLGDADAVVHSLGAATEAVPGYKKVVNSRIDSLGPVLGQIVCDKLRSPDGNPLEKKPTGASNSEESALEKLNFESAKILADEFAAAVKGENASTKDAAAATSASRPFVYISADEQHAISDEYIRTKRLAEHYVGTRPELRGVYLRPGFMVDSKTGAGASLCESTVRDGLGMLFKARERVLGGPAVLDVRDVAAAAIEAVADPLVQGPIGLSALKKYKDSM</sequence>
<dbReference type="GO" id="GO:0005739">
    <property type="term" value="C:mitochondrion"/>
    <property type="evidence" value="ECO:0007669"/>
    <property type="project" value="TreeGrafter"/>
</dbReference>
<dbReference type="InterPro" id="IPR001509">
    <property type="entry name" value="Epimerase_deHydtase"/>
</dbReference>
<dbReference type="Pfam" id="PF01370">
    <property type="entry name" value="Epimerase"/>
    <property type="match status" value="1"/>
</dbReference>
<evidence type="ECO:0000259" key="1">
    <source>
        <dbReference type="Pfam" id="PF01370"/>
    </source>
</evidence>
<dbReference type="InterPro" id="IPR036291">
    <property type="entry name" value="NAD(P)-bd_dom_sf"/>
</dbReference>
<dbReference type="Gene3D" id="3.40.50.720">
    <property type="entry name" value="NAD(P)-binding Rossmann-like Domain"/>
    <property type="match status" value="1"/>
</dbReference>
<proteinExistence type="predicted"/>
<dbReference type="STRING" id="1173061.A0A0J9XHC0"/>
<organism evidence="2 3">
    <name type="scientific">Geotrichum candidum</name>
    <name type="common">Oospora lactis</name>
    <name type="synonym">Dipodascus geotrichum</name>
    <dbReference type="NCBI Taxonomy" id="1173061"/>
    <lineage>
        <taxon>Eukaryota</taxon>
        <taxon>Fungi</taxon>
        <taxon>Dikarya</taxon>
        <taxon>Ascomycota</taxon>
        <taxon>Saccharomycotina</taxon>
        <taxon>Dipodascomycetes</taxon>
        <taxon>Dipodascales</taxon>
        <taxon>Dipodascaceae</taxon>
        <taxon>Geotrichum</taxon>
    </lineage>
</organism>
<dbReference type="Proteomes" id="UP000242525">
    <property type="component" value="Unassembled WGS sequence"/>
</dbReference>
<accession>A0A0J9XHC0</accession>
<dbReference type="InterPro" id="IPR051207">
    <property type="entry name" value="ComplexI_NDUFA9_subunit"/>
</dbReference>
<dbReference type="AlphaFoldDB" id="A0A0J9XHC0"/>
<keyword evidence="3" id="KW-1185">Reference proteome</keyword>
<dbReference type="PANTHER" id="PTHR12126">
    <property type="entry name" value="NADH-UBIQUINONE OXIDOREDUCTASE 39 KDA SUBUNIT-RELATED"/>
    <property type="match status" value="1"/>
</dbReference>